<protein>
    <submittedName>
        <fullName evidence="3">Sirohydrochlorin cobaltochelatase</fullName>
    </submittedName>
</protein>
<dbReference type="EMBL" id="DXEL01000034">
    <property type="protein sequence ID" value="HIX74265.1"/>
    <property type="molecule type" value="Genomic_DNA"/>
</dbReference>
<keyword evidence="1" id="KW-0170">Cobalt</keyword>
<dbReference type="GO" id="GO:0016852">
    <property type="term" value="F:sirohydrochlorin cobaltochelatase activity"/>
    <property type="evidence" value="ECO:0007669"/>
    <property type="project" value="InterPro"/>
</dbReference>
<organism evidence="3 4">
    <name type="scientific">Candidatus Parabacteroides intestinipullorum</name>
    <dbReference type="NCBI Taxonomy" id="2838723"/>
    <lineage>
        <taxon>Bacteria</taxon>
        <taxon>Pseudomonadati</taxon>
        <taxon>Bacteroidota</taxon>
        <taxon>Bacteroidia</taxon>
        <taxon>Bacteroidales</taxon>
        <taxon>Tannerellaceae</taxon>
        <taxon>Parabacteroides</taxon>
    </lineage>
</organism>
<dbReference type="GO" id="GO:0019251">
    <property type="term" value="P:anaerobic cobalamin biosynthetic process"/>
    <property type="evidence" value="ECO:0007669"/>
    <property type="project" value="InterPro"/>
</dbReference>
<comment type="caution">
    <text evidence="3">The sequence shown here is derived from an EMBL/GenBank/DDBJ whole genome shotgun (WGS) entry which is preliminary data.</text>
</comment>
<reference evidence="3" key="1">
    <citation type="journal article" date="2021" name="PeerJ">
        <title>Extensive microbial diversity within the chicken gut microbiome revealed by metagenomics and culture.</title>
        <authorList>
            <person name="Gilroy R."/>
            <person name="Ravi A."/>
            <person name="Getino M."/>
            <person name="Pursley I."/>
            <person name="Horton D.L."/>
            <person name="Alikhan N.F."/>
            <person name="Baker D."/>
            <person name="Gharbi K."/>
            <person name="Hall N."/>
            <person name="Watson M."/>
            <person name="Adriaenssens E.M."/>
            <person name="Foster-Nyarko E."/>
            <person name="Jarju S."/>
            <person name="Secka A."/>
            <person name="Antonio M."/>
            <person name="Oren A."/>
            <person name="Chaudhuri R.R."/>
            <person name="La Ragione R."/>
            <person name="Hildebrand F."/>
            <person name="Pallen M.J."/>
        </authorList>
    </citation>
    <scope>NUCLEOTIDE SEQUENCE</scope>
    <source>
        <strain evidence="3">ChiGjej6B6-14162</strain>
    </source>
</reference>
<dbReference type="Pfam" id="PF06180">
    <property type="entry name" value="CbiK"/>
    <property type="match status" value="1"/>
</dbReference>
<dbReference type="SUPFAM" id="SSF53800">
    <property type="entry name" value="Chelatase"/>
    <property type="match status" value="1"/>
</dbReference>
<dbReference type="AlphaFoldDB" id="A0A9D1X7Y8"/>
<proteinExistence type="predicted"/>
<gene>
    <name evidence="3" type="ORF">H9977_04405</name>
</gene>
<accession>A0A9D1X7Y8</accession>
<keyword evidence="1" id="KW-0479">Metal-binding</keyword>
<sequence length="309" mass="34684">MAALGLGTTAWGGRRPSVSTERESKLRRDQIVADLREEMGKGDKMAILMVHFGSAYAEAREALGRMNREVSEAFPGVETREAYSARSVVNRVRRQGIWIEHTTDALITLKKEGFTHVVVQPTIVIEGLEMEALRREVEQRKGLFKEIRVGDPLLYSDADYETVIRAITGSDVNAWQGAKLLVANGTYHASNAAYAKLGYMCQLSGHPDYMIGTREGFPTLETVIGQLRQGGYRQVTLIPFMFVLIKSKENRVATAWREGLEKAGLKVDLYAKGLGDYPAIRRLIIDHVRAAIAYRRVSVSERKEMFSRF</sequence>
<dbReference type="InterPro" id="IPR010388">
    <property type="entry name" value="Anaerobic_Co-chelatase"/>
</dbReference>
<feature type="region of interest" description="Disordered" evidence="2">
    <location>
        <begin position="1"/>
        <end position="23"/>
    </location>
</feature>
<reference evidence="3" key="2">
    <citation type="submission" date="2021-04" db="EMBL/GenBank/DDBJ databases">
        <authorList>
            <person name="Gilroy R."/>
        </authorList>
    </citation>
    <scope>NUCLEOTIDE SEQUENCE</scope>
    <source>
        <strain evidence="3">ChiGjej6B6-14162</strain>
    </source>
</reference>
<dbReference type="Gene3D" id="3.40.50.1400">
    <property type="match status" value="2"/>
</dbReference>
<feature type="compositionally biased region" description="Low complexity" evidence="2">
    <location>
        <begin position="1"/>
        <end position="13"/>
    </location>
</feature>
<dbReference type="Proteomes" id="UP000886740">
    <property type="component" value="Unassembled WGS sequence"/>
</dbReference>
<name>A0A9D1X7Y8_9BACT</name>
<evidence type="ECO:0000313" key="3">
    <source>
        <dbReference type="EMBL" id="HIX74265.1"/>
    </source>
</evidence>
<evidence type="ECO:0000313" key="4">
    <source>
        <dbReference type="Proteomes" id="UP000886740"/>
    </source>
</evidence>
<feature type="binding site" evidence="1">
    <location>
        <position position="215"/>
    </location>
    <ligand>
        <name>Co(2+)</name>
        <dbReference type="ChEBI" id="CHEBI:48828"/>
    </ligand>
</feature>
<evidence type="ECO:0000256" key="2">
    <source>
        <dbReference type="SAM" id="MobiDB-lite"/>
    </source>
</evidence>
<dbReference type="PIRSF" id="PIRSF033579">
    <property type="entry name" value="Anaer_Co_chel"/>
    <property type="match status" value="1"/>
</dbReference>
<dbReference type="GO" id="GO:0046872">
    <property type="term" value="F:metal ion binding"/>
    <property type="evidence" value="ECO:0007669"/>
    <property type="project" value="UniProtKB-KW"/>
</dbReference>
<evidence type="ECO:0000256" key="1">
    <source>
        <dbReference type="PIRSR" id="PIRSR033579-3"/>
    </source>
</evidence>